<keyword evidence="6" id="KW-1185">Reference proteome</keyword>
<feature type="signal peptide" evidence="2">
    <location>
        <begin position="1"/>
        <end position="17"/>
    </location>
</feature>
<dbReference type="InterPro" id="IPR010341">
    <property type="entry name" value="DUF936_pln"/>
</dbReference>
<evidence type="ECO:0000313" key="6">
    <source>
        <dbReference type="Proteomes" id="UP000825935"/>
    </source>
</evidence>
<evidence type="ECO:0000259" key="4">
    <source>
        <dbReference type="Pfam" id="PF21647"/>
    </source>
</evidence>
<feature type="domain" description="DUF6857" evidence="4">
    <location>
        <begin position="435"/>
        <end position="817"/>
    </location>
</feature>
<protein>
    <submittedName>
        <fullName evidence="5">Uncharacterized protein</fullName>
    </submittedName>
</protein>
<feature type="region of interest" description="Disordered" evidence="1">
    <location>
        <begin position="612"/>
        <end position="640"/>
    </location>
</feature>
<sequence length="829" mass="90926">MYSTFVIICIMASLVPGMLVKLMENVGSDVKVAGNHRSVLLQVIGIVPAFMGTELWPKHGFFIKVSDSSHATYLSLAEDLDDMILSNKIQLGQFIYVDKFEPGTPVPILQRLKLVPGKHAFVGKPVDLVAYNARPPAQNDSERMKTTLPFPQVMQDFHSAAFGDYDSMDISERHASATPVYISSSNQVSASIEGRSSHALDDFDPQHSATNSGRRSFERASWSSTNPDQGRVEIFYQKGPDVKSRVFSDIFSKSTPPSPIKESMVQGSHFIDRDEPENMVFNFGRDAYGRCLADIVDERRLSSGNSRADDLLHQYLHSSPSSAVRKAGGMSSLSRSTDGMMSNDQLRRSFSTGHKLGMAEDDSKYLVRSLERGRRGHRLAGDNENHHMLSKRGGVDTKQLALVSSIFADVSVKGFDVNSSGEQMSNCTDSCSTDATADARYLWHGLPTSLTTLGHEAMKTHHKASRTASEALQEAFAAESIMRNLSVFADLRLSAKVEDPQPSVQQFLRFYEALSQSTIFAEALAEARSHECAELVGRLDREKKEKANCLLEEKGRSALSWVHGALVAGLKLYSSSSMGESIMCSVRSCPKDSDDGVCRKNRMGVTSHKTLSNPVSAHIPRAPATSTRRSSSTASLTPTTVTGRSVLSASAQNNIVKKSAPVVGTVKSNPKAAVFANLPRSDSNLHLATKQATQTSSVGCNKKVSAMKDAIKGRKGRADGLLGIITLAKLLREEAENWFIKYMEGALDYGFQAALLAANAVDNISREKRRDVESILADLRKVNDWLDQVSLNKKELSDPKSIDTVGEMKQKLYDFLFRFCLQSSVTRPP</sequence>
<dbReference type="AlphaFoldDB" id="A0A8T2T849"/>
<dbReference type="OMA" id="SHECAEL"/>
<reference evidence="5" key="1">
    <citation type="submission" date="2021-08" db="EMBL/GenBank/DDBJ databases">
        <title>WGS assembly of Ceratopteris richardii.</title>
        <authorList>
            <person name="Marchant D.B."/>
            <person name="Chen G."/>
            <person name="Jenkins J."/>
            <person name="Shu S."/>
            <person name="Leebens-Mack J."/>
            <person name="Grimwood J."/>
            <person name="Schmutz J."/>
            <person name="Soltis P."/>
            <person name="Soltis D."/>
            <person name="Chen Z.-H."/>
        </authorList>
    </citation>
    <scope>NUCLEOTIDE SEQUENCE</scope>
    <source>
        <strain evidence="5">Whitten #5841</strain>
        <tissue evidence="5">Leaf</tissue>
    </source>
</reference>
<accession>A0A8T2T849</accession>
<dbReference type="Pfam" id="PF21647">
    <property type="entry name" value="DUF6857"/>
    <property type="match status" value="1"/>
</dbReference>
<keyword evidence="2" id="KW-0732">Signal</keyword>
<evidence type="ECO:0000256" key="2">
    <source>
        <dbReference type="SAM" id="SignalP"/>
    </source>
</evidence>
<organism evidence="5 6">
    <name type="scientific">Ceratopteris richardii</name>
    <name type="common">Triangle waterfern</name>
    <dbReference type="NCBI Taxonomy" id="49495"/>
    <lineage>
        <taxon>Eukaryota</taxon>
        <taxon>Viridiplantae</taxon>
        <taxon>Streptophyta</taxon>
        <taxon>Embryophyta</taxon>
        <taxon>Tracheophyta</taxon>
        <taxon>Polypodiopsida</taxon>
        <taxon>Polypodiidae</taxon>
        <taxon>Polypodiales</taxon>
        <taxon>Pteridineae</taxon>
        <taxon>Pteridaceae</taxon>
        <taxon>Parkerioideae</taxon>
        <taxon>Ceratopteris</taxon>
    </lineage>
</organism>
<proteinExistence type="predicted"/>
<dbReference type="InterPro" id="IPR049172">
    <property type="entry name" value="DUF6857_pln"/>
</dbReference>
<evidence type="ECO:0000313" key="5">
    <source>
        <dbReference type="EMBL" id="KAH7404533.1"/>
    </source>
</evidence>
<dbReference type="EMBL" id="CM035420">
    <property type="protein sequence ID" value="KAH7404533.1"/>
    <property type="molecule type" value="Genomic_DNA"/>
</dbReference>
<dbReference type="Pfam" id="PF06075">
    <property type="entry name" value="DUF936"/>
    <property type="match status" value="1"/>
</dbReference>
<feature type="compositionally biased region" description="Polar residues" evidence="1">
    <location>
        <begin position="331"/>
        <end position="343"/>
    </location>
</feature>
<dbReference type="PANTHER" id="PTHR31928:SF4">
    <property type="entry name" value="OS08G0541500 PROTEIN"/>
    <property type="match status" value="1"/>
</dbReference>
<dbReference type="PANTHER" id="PTHR31928">
    <property type="entry name" value="EXPRESSED PROTEIN"/>
    <property type="match status" value="1"/>
</dbReference>
<evidence type="ECO:0000256" key="1">
    <source>
        <dbReference type="SAM" id="MobiDB-lite"/>
    </source>
</evidence>
<dbReference type="InterPro" id="IPR048297">
    <property type="entry name" value="DUF936_dom_pln"/>
</dbReference>
<dbReference type="OrthoDB" id="773154at2759"/>
<feature type="region of interest" description="Disordered" evidence="1">
    <location>
        <begin position="322"/>
        <end position="343"/>
    </location>
</feature>
<feature type="chain" id="PRO_5035928478" evidence="2">
    <location>
        <begin position="18"/>
        <end position="829"/>
    </location>
</feature>
<feature type="region of interest" description="Disordered" evidence="1">
    <location>
        <begin position="198"/>
        <end position="226"/>
    </location>
</feature>
<comment type="caution">
    <text evidence="5">The sequence shown here is derived from an EMBL/GenBank/DDBJ whole genome shotgun (WGS) entry which is preliminary data.</text>
</comment>
<gene>
    <name evidence="5" type="ORF">KP509_15G030500</name>
</gene>
<evidence type="ECO:0000259" key="3">
    <source>
        <dbReference type="Pfam" id="PF06075"/>
    </source>
</evidence>
<feature type="compositionally biased region" description="Low complexity" evidence="1">
    <location>
        <begin position="620"/>
        <end position="640"/>
    </location>
</feature>
<feature type="domain" description="DUF936" evidence="3">
    <location>
        <begin position="14"/>
        <end position="130"/>
    </location>
</feature>
<dbReference type="Proteomes" id="UP000825935">
    <property type="component" value="Chromosome 15"/>
</dbReference>
<name>A0A8T2T849_CERRI</name>